<protein>
    <submittedName>
        <fullName evidence="2">C-di-GMP-binding flagellar brake protein YcgR</fullName>
    </submittedName>
</protein>
<keyword evidence="2" id="KW-0969">Cilium</keyword>
<name>A0ABT9Y6L3_9FIRM</name>
<reference evidence="2 3" key="1">
    <citation type="submission" date="2023-07" db="EMBL/GenBank/DDBJ databases">
        <title>Genomic Encyclopedia of Type Strains, Phase IV (KMG-IV): sequencing the most valuable type-strain genomes for metagenomic binning, comparative biology and taxonomic classification.</title>
        <authorList>
            <person name="Goeker M."/>
        </authorList>
    </citation>
    <scope>NUCLEOTIDE SEQUENCE [LARGE SCALE GENOMIC DNA]</scope>
    <source>
        <strain evidence="2 3">DSM 16980</strain>
    </source>
</reference>
<gene>
    <name evidence="2" type="ORF">J2S01_000994</name>
</gene>
<evidence type="ECO:0000313" key="2">
    <source>
        <dbReference type="EMBL" id="MDQ0203278.1"/>
    </source>
</evidence>
<evidence type="ECO:0000259" key="1">
    <source>
        <dbReference type="Pfam" id="PF07238"/>
    </source>
</evidence>
<dbReference type="RefSeq" id="WP_196604113.1">
    <property type="nucleotide sequence ID" value="NZ_CP116940.1"/>
</dbReference>
<keyword evidence="2" id="KW-0282">Flagellum</keyword>
<keyword evidence="3" id="KW-1185">Reference proteome</keyword>
<proteinExistence type="predicted"/>
<dbReference type="Proteomes" id="UP001239167">
    <property type="component" value="Unassembled WGS sequence"/>
</dbReference>
<sequence>MGNKISDILENTLGVEVAYADDREISYLADIKLVMKSEIDFMITKTCTSEECDVQKIPFKKDDDVLVILKTKECCYSYQGKCTYIKVGRFFTLSVNYPVSVFREQKREFVRISINKDILLFVVAQNKQQMGTGRLLKNDFSINTRRVKSFDISGGGIAFYDTEAIAPKTNVLIDLAFIAPDLDGCRQTAQVLRCNKVKENDGLYLIGAQFVDPSFIVQQKINRFVFAQIREQAKKKKELR</sequence>
<keyword evidence="2" id="KW-0966">Cell projection</keyword>
<accession>A0ABT9Y6L3</accession>
<dbReference type="EMBL" id="JAUSUE010000005">
    <property type="protein sequence ID" value="MDQ0203278.1"/>
    <property type="molecule type" value="Genomic_DNA"/>
</dbReference>
<organism evidence="2 3">
    <name type="scientific">Pectinatus haikarae</name>
    <dbReference type="NCBI Taxonomy" id="349096"/>
    <lineage>
        <taxon>Bacteria</taxon>
        <taxon>Bacillati</taxon>
        <taxon>Bacillota</taxon>
        <taxon>Negativicutes</taxon>
        <taxon>Selenomonadales</taxon>
        <taxon>Selenomonadaceae</taxon>
        <taxon>Pectinatus</taxon>
    </lineage>
</organism>
<dbReference type="Gene3D" id="2.40.10.220">
    <property type="entry name" value="predicted glycosyltransferase like domains"/>
    <property type="match status" value="1"/>
</dbReference>
<comment type="caution">
    <text evidence="2">The sequence shown here is derived from an EMBL/GenBank/DDBJ whole genome shotgun (WGS) entry which is preliminary data.</text>
</comment>
<evidence type="ECO:0000313" key="3">
    <source>
        <dbReference type="Proteomes" id="UP001239167"/>
    </source>
</evidence>
<dbReference type="InterPro" id="IPR009875">
    <property type="entry name" value="PilZ_domain"/>
</dbReference>
<dbReference type="Pfam" id="PF07238">
    <property type="entry name" value="PilZ"/>
    <property type="match status" value="1"/>
</dbReference>
<feature type="domain" description="PilZ" evidence="1">
    <location>
        <begin position="106"/>
        <end position="227"/>
    </location>
</feature>